<dbReference type="AlphaFoldDB" id="A0A438MZE6"/>
<name>A0A438MZE6_EXOME</name>
<dbReference type="Proteomes" id="UP000288859">
    <property type="component" value="Unassembled WGS sequence"/>
</dbReference>
<dbReference type="Pfam" id="PF13374">
    <property type="entry name" value="TPR_10"/>
    <property type="match status" value="1"/>
</dbReference>
<dbReference type="EMBL" id="NAJM01000036">
    <property type="protein sequence ID" value="RVX68647.1"/>
    <property type="molecule type" value="Genomic_DNA"/>
</dbReference>
<organism evidence="2 3">
    <name type="scientific">Exophiala mesophila</name>
    <name type="common">Black yeast-like fungus</name>
    <dbReference type="NCBI Taxonomy" id="212818"/>
    <lineage>
        <taxon>Eukaryota</taxon>
        <taxon>Fungi</taxon>
        <taxon>Dikarya</taxon>
        <taxon>Ascomycota</taxon>
        <taxon>Pezizomycotina</taxon>
        <taxon>Eurotiomycetes</taxon>
        <taxon>Chaetothyriomycetidae</taxon>
        <taxon>Chaetothyriales</taxon>
        <taxon>Herpotrichiellaceae</taxon>
        <taxon>Exophiala</taxon>
    </lineage>
</organism>
<protein>
    <recommendedName>
        <fullName evidence="1">Clr5 domain-containing protein</fullName>
    </recommendedName>
</protein>
<dbReference type="OrthoDB" id="4115389at2759"/>
<dbReference type="VEuPathDB" id="FungiDB:PV10_07035"/>
<dbReference type="SUPFAM" id="SSF48452">
    <property type="entry name" value="TPR-like"/>
    <property type="match status" value="1"/>
</dbReference>
<dbReference type="Pfam" id="PF14420">
    <property type="entry name" value="Clr5"/>
    <property type="match status" value="1"/>
</dbReference>
<evidence type="ECO:0000313" key="3">
    <source>
        <dbReference type="Proteomes" id="UP000288859"/>
    </source>
</evidence>
<reference evidence="2 3" key="1">
    <citation type="submission" date="2017-03" db="EMBL/GenBank/DDBJ databases">
        <title>Genomes of endolithic fungi from Antarctica.</title>
        <authorList>
            <person name="Coleine C."/>
            <person name="Masonjones S."/>
            <person name="Stajich J.E."/>
        </authorList>
    </citation>
    <scope>NUCLEOTIDE SEQUENCE [LARGE SCALE GENOMIC DNA]</scope>
    <source>
        <strain evidence="2 3">CCFEE 6314</strain>
    </source>
</reference>
<dbReference type="InterPro" id="IPR011990">
    <property type="entry name" value="TPR-like_helical_dom_sf"/>
</dbReference>
<evidence type="ECO:0000259" key="1">
    <source>
        <dbReference type="Pfam" id="PF14420"/>
    </source>
</evidence>
<gene>
    <name evidence="2" type="ORF">B0A52_07074</name>
</gene>
<dbReference type="InterPro" id="IPR025676">
    <property type="entry name" value="Clr5_dom"/>
</dbReference>
<comment type="caution">
    <text evidence="2">The sequence shown here is derived from an EMBL/GenBank/DDBJ whole genome shotgun (WGS) entry which is preliminary data.</text>
</comment>
<feature type="domain" description="Clr5" evidence="1">
    <location>
        <begin position="8"/>
        <end position="57"/>
    </location>
</feature>
<sequence length="569" mass="65574">MVDSSPTREQWEEKKHLVLSLYIGQNSTAKEVVAHLKRNHGWNISTRQLKSRLQDWNASGHKRTRAPYYLAMMTVANHHYNKDRLRTTFQVPKRYTKEVIDFSKIQKEVNRIEGGYDKLPPLTAAKQMLLNAGYTWETPSCRTIRGRERRYSSDSDSVHHRRQFSALERAIPPIDPNQGLKVVHSHSQMHEDDFAFADILHQGTTPASSNCGDRVRVGSWAGPFCWQAFDPNRNADDLRVHKAAAMEHFRAMLMHNFDNQYIFPCLSWMILVLGSHMKTAELQDFLSSSCKVIVDKDPKGLTYRVPFCYTLAVQTGDQQGKEEYGNLLEQCHDQIRLVWGSAHPNTLVVKSIYAWNLLEASQYLRAIEVLEPELQTFEYVMGADDQLTISCQAILSRAYQMRGQLERAIELLTQAIKSLGDFRTEFKPTSYRLHLRLGTLLAQTGKLSEAERYLWKAVDGRIDIFGLGEAKTWSAIDELCKLLQQTGRTEELNRWLQVWGRHPECSRQDLADLSLRISHRAREGLNENQNQNQTRRPSETMIHRLGRVNCSPADQSLAKFQLPPWKRVL</sequence>
<accession>A0A438MZE6</accession>
<proteinExistence type="predicted"/>
<dbReference type="Gene3D" id="1.25.40.10">
    <property type="entry name" value="Tetratricopeptide repeat domain"/>
    <property type="match status" value="1"/>
</dbReference>
<evidence type="ECO:0000313" key="2">
    <source>
        <dbReference type="EMBL" id="RVX68647.1"/>
    </source>
</evidence>